<keyword evidence="9 12" id="KW-0326">Glycosidase</keyword>
<dbReference type="SUPFAM" id="SSF57016">
    <property type="entry name" value="Plant lectins/antimicrobial peptides"/>
    <property type="match status" value="1"/>
</dbReference>
<dbReference type="GO" id="GO:0008061">
    <property type="term" value="F:chitin binding"/>
    <property type="evidence" value="ECO:0007669"/>
    <property type="project" value="UniProtKB-UniRule"/>
</dbReference>
<organism evidence="17">
    <name type="scientific">Penicillium chrysogenum</name>
    <name type="common">Penicillium notatum</name>
    <dbReference type="NCBI Taxonomy" id="5076"/>
    <lineage>
        <taxon>Eukaryota</taxon>
        <taxon>Fungi</taxon>
        <taxon>Dikarya</taxon>
        <taxon>Ascomycota</taxon>
        <taxon>Pezizomycotina</taxon>
        <taxon>Eurotiomycetes</taxon>
        <taxon>Eurotiomycetidae</taxon>
        <taxon>Eurotiales</taxon>
        <taxon>Aspergillaceae</taxon>
        <taxon>Penicillium</taxon>
        <taxon>Penicillium chrysogenum species complex</taxon>
    </lineage>
</organism>
<evidence type="ECO:0000256" key="4">
    <source>
        <dbReference type="ARBA" id="ARBA00022669"/>
    </source>
</evidence>
<evidence type="ECO:0000256" key="2">
    <source>
        <dbReference type="ARBA" id="ARBA00008682"/>
    </source>
</evidence>
<dbReference type="PANTHER" id="PTHR11177:SF402">
    <property type="entry name" value="CHITINASE"/>
    <property type="match status" value="1"/>
</dbReference>
<dbReference type="PROSITE" id="PS51910">
    <property type="entry name" value="GH18_2"/>
    <property type="match status" value="1"/>
</dbReference>
<feature type="disulfide bond" evidence="11">
    <location>
        <begin position="121"/>
        <end position="135"/>
    </location>
</feature>
<evidence type="ECO:0000256" key="6">
    <source>
        <dbReference type="ARBA" id="ARBA00023024"/>
    </source>
</evidence>
<evidence type="ECO:0000256" key="13">
    <source>
        <dbReference type="SAM" id="MobiDB-lite"/>
    </source>
</evidence>
<evidence type="ECO:0000256" key="5">
    <source>
        <dbReference type="ARBA" id="ARBA00022801"/>
    </source>
</evidence>
<name>A0A167SVH8_PENCH</name>
<dbReference type="Gene3D" id="3.10.50.10">
    <property type="match status" value="1"/>
</dbReference>
<keyword evidence="10" id="KW-0624">Polysaccharide degradation</keyword>
<evidence type="ECO:0000256" key="8">
    <source>
        <dbReference type="ARBA" id="ARBA00023277"/>
    </source>
</evidence>
<dbReference type="EMBL" id="CM002799">
    <property type="protein sequence ID" value="KZN87585.1"/>
    <property type="molecule type" value="Genomic_DNA"/>
</dbReference>
<keyword evidence="6" id="KW-0146">Chitin degradation</keyword>
<dbReference type="SUPFAM" id="SSF51445">
    <property type="entry name" value="(Trans)glycosidases"/>
    <property type="match status" value="1"/>
</dbReference>
<feature type="chain" id="PRO_5007892392" description="chitinase" evidence="14">
    <location>
        <begin position="18"/>
        <end position="1259"/>
    </location>
</feature>
<dbReference type="AlphaFoldDB" id="A0A167SVH8"/>
<keyword evidence="4 11" id="KW-0147">Chitin-binding</keyword>
<evidence type="ECO:0000259" key="15">
    <source>
        <dbReference type="PROSITE" id="PS50941"/>
    </source>
</evidence>
<evidence type="ECO:0000256" key="11">
    <source>
        <dbReference type="PROSITE-ProRule" id="PRU00261"/>
    </source>
</evidence>
<feature type="region of interest" description="Disordered" evidence="13">
    <location>
        <begin position="1001"/>
        <end position="1020"/>
    </location>
</feature>
<keyword evidence="5 12" id="KW-0378">Hydrolase</keyword>
<evidence type="ECO:0000313" key="17">
    <source>
        <dbReference type="EMBL" id="KZN87585.1"/>
    </source>
</evidence>
<dbReference type="Pfam" id="PF00704">
    <property type="entry name" value="Glyco_hydro_18"/>
    <property type="match status" value="1"/>
</dbReference>
<dbReference type="GO" id="GO:0000272">
    <property type="term" value="P:polysaccharide catabolic process"/>
    <property type="evidence" value="ECO:0007669"/>
    <property type="project" value="UniProtKB-KW"/>
</dbReference>
<dbReference type="Proteomes" id="UP000076449">
    <property type="component" value="Chromosome II"/>
</dbReference>
<dbReference type="InterPro" id="IPR001002">
    <property type="entry name" value="Chitin-bd_1"/>
</dbReference>
<evidence type="ECO:0000256" key="14">
    <source>
        <dbReference type="SAM" id="SignalP"/>
    </source>
</evidence>
<keyword evidence="8" id="KW-0119">Carbohydrate metabolism</keyword>
<dbReference type="Gene3D" id="3.20.20.80">
    <property type="entry name" value="Glycosidases"/>
    <property type="match status" value="1"/>
</dbReference>
<dbReference type="Pfam" id="PF00187">
    <property type="entry name" value="Chitin_bind_1"/>
    <property type="match status" value="1"/>
</dbReference>
<dbReference type="InterPro" id="IPR029070">
    <property type="entry name" value="Chitinase_insertion_sf"/>
</dbReference>
<evidence type="ECO:0000256" key="12">
    <source>
        <dbReference type="RuleBase" id="RU000489"/>
    </source>
</evidence>
<accession>A0A167SVH8</accession>
<dbReference type="InterPro" id="IPR017853">
    <property type="entry name" value="GH"/>
</dbReference>
<evidence type="ECO:0000256" key="1">
    <source>
        <dbReference type="ARBA" id="ARBA00000822"/>
    </source>
</evidence>
<dbReference type="GO" id="GO:0008843">
    <property type="term" value="F:endochitinase activity"/>
    <property type="evidence" value="ECO:0007669"/>
    <property type="project" value="UniProtKB-EC"/>
</dbReference>
<proteinExistence type="inferred from homology"/>
<evidence type="ECO:0000256" key="7">
    <source>
        <dbReference type="ARBA" id="ARBA00023026"/>
    </source>
</evidence>
<dbReference type="PANTHER" id="PTHR11177">
    <property type="entry name" value="CHITINASE"/>
    <property type="match status" value="1"/>
</dbReference>
<evidence type="ECO:0000256" key="9">
    <source>
        <dbReference type="ARBA" id="ARBA00023295"/>
    </source>
</evidence>
<keyword evidence="14" id="KW-0732">Signal</keyword>
<dbReference type="GO" id="GO:0006032">
    <property type="term" value="P:chitin catabolic process"/>
    <property type="evidence" value="ECO:0007669"/>
    <property type="project" value="UniProtKB-KW"/>
</dbReference>
<dbReference type="InterPro" id="IPR001223">
    <property type="entry name" value="Glyco_hydro18_cat"/>
</dbReference>
<dbReference type="InterPro" id="IPR011583">
    <property type="entry name" value="Chitinase_II/V-like_cat"/>
</dbReference>
<feature type="signal peptide" evidence="14">
    <location>
        <begin position="1"/>
        <end position="17"/>
    </location>
</feature>
<evidence type="ECO:0000259" key="16">
    <source>
        <dbReference type="PROSITE" id="PS51910"/>
    </source>
</evidence>
<feature type="domain" description="GH18" evidence="16">
    <location>
        <begin position="152"/>
        <end position="509"/>
    </location>
</feature>
<dbReference type="PROSITE" id="PS01095">
    <property type="entry name" value="GH18_1"/>
    <property type="match status" value="1"/>
</dbReference>
<feature type="disulfide bond" evidence="11">
    <location>
        <begin position="116"/>
        <end position="128"/>
    </location>
</feature>
<comment type="catalytic activity">
    <reaction evidence="1">
        <text>Random endo-hydrolysis of N-acetyl-beta-D-glucosaminide (1-&gt;4)-beta-linkages in chitin and chitodextrins.</text>
        <dbReference type="EC" id="3.2.1.14"/>
    </reaction>
</comment>
<dbReference type="PROSITE" id="PS00026">
    <property type="entry name" value="CHIT_BIND_I_1"/>
    <property type="match status" value="1"/>
</dbReference>
<dbReference type="Gene3D" id="3.30.60.10">
    <property type="entry name" value="Endochitinase-like"/>
    <property type="match status" value="1"/>
</dbReference>
<dbReference type="InterPro" id="IPR001579">
    <property type="entry name" value="Glyco_hydro_18_chit_AS"/>
</dbReference>
<dbReference type="InterPro" id="IPR050314">
    <property type="entry name" value="Glycosyl_Hydrlase_18"/>
</dbReference>
<dbReference type="CDD" id="cd00035">
    <property type="entry name" value="ChtBD1"/>
    <property type="match status" value="1"/>
</dbReference>
<gene>
    <name evidence="17" type="ORF">EN45_061460</name>
</gene>
<sequence length="1259" mass="142355">MRICLVLLVAAQKMASAGQPLSIVVEDVSRTVTINLDVMQITPAKKDAGKGFHPVIMSAFHNSVNLIVVIISYSNNFGFCGHGPDFCGKDVCVNNCDRKSECDPGFGSEWAESSTCPLNVCCSEFGYCGTTKEFCGNKTVNHKTCSKDRYLSRVVGYYEGWSTRRPCHRFWPEQIPLGVYSHINFAFATIDPETYKVLPADNRDKDLYKRIAALKTYDPNVKILIALGGWTFNDPGPTATIFSDLAASETKQKIFFESLINFLSVHDFDGVDLDWEYPEADDRSGKPEDYKNFPTFMENLRKALDGTGGRNTLSITLPASYWYLQHFDLKELAKHVSFFNIMSYDMHGIWDEGNKWTGSYLNAHTNLTEIKQGMDLLWRNDVNPDQVVMGLAFYGRTYTTSGGCVEPGCEYLSGGFAGECSHETGILLNNEIIDIINKRNLESKLYKEATIKVVTWDDQWVSMDDKETLGMKADFAREQCLSGVMVWAISHDTPTADFSRDLAKVSNRQVSMQFDKIDNDTVIERTDHSQCRWTNCAQPCPAGWSMIKRADKWKTYEGEPMMDSTFCLGVGYASFCCPPTSPLPKCGWYGYNDGKCKAGCEDGMLEIGSTNEGCQFDVPQQYQSACCSPTDDNGKELSSMALYNTCEWSEPLVLCDDGKCSGTKDTVLVESSRGSGVTHCSAWNNGERHQHKRKYCCDASRKNKKFENCEWHDGSDLIHPVTSDMRCWSGCPDGQIRVAMNDDGKCLYGGARAYCCDGTDYTETEHLSDELQQFQDELSDWITNAKCELHLTKRSGGLEVREDLCEIVAKHSLVVKLAALFAGYLNLSGRTSHYNRLANIWNSVSNTFEHLSTRYMLPWITSNLTYPEFYRQGYEDTARRILQVPEWYDEMIADSKGTIFCTLDLCEYGDGMCDQDEDTLGLVRRQTQWTEKRDVLVLLGKRAKAKKEFIDCEDDDKTKTRVHYTRFAYPGASEWPLTSVQAREAIVNAKMGSCTETEVREQEATEADLNAGENNSPPNINTEHLIEVKLMALFMQWAVKGDNCAVDCGFFADFFTQEVINGAPRTPGSGQDLKRPIDRVMEQFGSKSNKEVFRLLRQSINVIKGDLWSLNPVPGNPLKWPGMVQDEDPRKALTLIRDTIAVYNYQNMPRVLERFKMVNDGIRSELNRAAKAYKSQKGKDVDLADCWDRFFKQRTNKMLETGRKFVNTAIEQMRNKWTHNPEASVMWNAQAQEVRDALETLESHVGEIYMADLELEELS</sequence>
<protein>
    <recommendedName>
        <fullName evidence="3">chitinase</fullName>
        <ecNumber evidence="3">3.2.1.14</ecNumber>
    </recommendedName>
</protein>
<dbReference type="SMART" id="SM00636">
    <property type="entry name" value="Glyco_18"/>
    <property type="match status" value="1"/>
</dbReference>
<evidence type="ECO:0000256" key="10">
    <source>
        <dbReference type="ARBA" id="ARBA00023326"/>
    </source>
</evidence>
<dbReference type="SMART" id="SM00270">
    <property type="entry name" value="ChtBD1"/>
    <property type="match status" value="2"/>
</dbReference>
<evidence type="ECO:0000256" key="3">
    <source>
        <dbReference type="ARBA" id="ARBA00012729"/>
    </source>
</evidence>
<dbReference type="InterPro" id="IPR018371">
    <property type="entry name" value="Chitin-binding_1_CS"/>
</dbReference>
<comment type="similarity">
    <text evidence="2">Belongs to the glycosyl hydrolase 18 family. Chitinase class V subfamily.</text>
</comment>
<dbReference type="SUPFAM" id="SSF54556">
    <property type="entry name" value="Chitinase insertion domain"/>
    <property type="match status" value="1"/>
</dbReference>
<comment type="caution">
    <text evidence="11">Lacks conserved residue(s) required for the propagation of feature annotation.</text>
</comment>
<dbReference type="InterPro" id="IPR036861">
    <property type="entry name" value="Endochitinase-like_sf"/>
</dbReference>
<reference evidence="17" key="1">
    <citation type="journal article" date="2014" name="Genome Announc.">
        <title>Complete sequencing and chromosome-scale genome assembly of the industrial progenitor strain P2niaD18 from the penicillin producer Penicillium chrysogenum.</title>
        <authorList>
            <person name="Specht T."/>
            <person name="Dahlmann T.A."/>
            <person name="Zadra I."/>
            <person name="Kurnsteiner H."/>
            <person name="Kuck U."/>
        </authorList>
    </citation>
    <scope>NUCLEOTIDE SEQUENCE [LARGE SCALE GENOMIC DNA]</scope>
    <source>
        <strain evidence="17">P2niaD18</strain>
    </source>
</reference>
<keyword evidence="7" id="KW-0843">Virulence</keyword>
<keyword evidence="11" id="KW-1015">Disulfide bond</keyword>
<dbReference type="EC" id="3.2.1.14" evidence="3"/>
<dbReference type="PROSITE" id="PS50941">
    <property type="entry name" value="CHIT_BIND_I_2"/>
    <property type="match status" value="1"/>
</dbReference>
<feature type="domain" description="Chitin-binding type-1" evidence="15">
    <location>
        <begin position="99"/>
        <end position="147"/>
    </location>
</feature>